<protein>
    <submittedName>
        <fullName evidence="1">SIR2-like protein</fullName>
    </submittedName>
</protein>
<evidence type="ECO:0000313" key="2">
    <source>
        <dbReference type="Proteomes" id="UP000251835"/>
    </source>
</evidence>
<accession>A0A7L4UNJ6</accession>
<dbReference type="Proteomes" id="UP000251835">
    <property type="component" value="Unassembled WGS sequence"/>
</dbReference>
<comment type="caution">
    <text evidence="1">The sequence shown here is derived from an EMBL/GenBank/DDBJ whole genome shotgun (WGS) entry which is preliminary data.</text>
</comment>
<sequence length="344" mass="40135">MFLLGAGASFEAKIPISNQMVGEIEKLIIEDSDWRPYKELYYYLKSSIHYSEGIFGKFGEPFNVEKLLVVISEIEKRDRNIVYPFIGSWNIRLIDLAGSDFKKITDFKKLIRKKLNSWVRVKNYENDASYYNGFITLSREIGNAVKVFTFNYDLCFERVVGKELQVETGFNRTSREWHYSNFEDSLEKHFFLYKLHGSIDWYTKPDEPNKLFQSDEPEDNPELIFGIQNKLDSIDPYFFYTSELRKSTLEDSKLIVTIGYSFSDDYANKILTQALNSKDDLRLLAVGYSNSPEKTEIELIQKRLDLKSDNQISVYLNGAKSFMTDTMNKDYLSDFITNSKDAPF</sequence>
<organism evidence="1 2">
    <name type="scientific">Balneicella halophila</name>
    <dbReference type="NCBI Taxonomy" id="1537566"/>
    <lineage>
        <taxon>Bacteria</taxon>
        <taxon>Pseudomonadati</taxon>
        <taxon>Bacteroidota</taxon>
        <taxon>Bacteroidia</taxon>
        <taxon>Bacteroidales</taxon>
        <taxon>Balneicellaceae</taxon>
        <taxon>Balneicella</taxon>
    </lineage>
</organism>
<name>A0A7L4UNJ6_BALHA</name>
<proteinExistence type="predicted"/>
<dbReference type="EMBL" id="QENZ01000005">
    <property type="protein sequence ID" value="PVX50112.1"/>
    <property type="molecule type" value="Genomic_DNA"/>
</dbReference>
<evidence type="ECO:0000313" key="1">
    <source>
        <dbReference type="EMBL" id="PVX50112.1"/>
    </source>
</evidence>
<gene>
    <name evidence="1" type="ORF">C7377_1762</name>
</gene>
<dbReference type="Pfam" id="PF13289">
    <property type="entry name" value="SIR2_2"/>
    <property type="match status" value="1"/>
</dbReference>
<reference evidence="1 2" key="1">
    <citation type="submission" date="2018-05" db="EMBL/GenBank/DDBJ databases">
        <title>Genomic Encyclopedia of Type Strains, Phase IV (KMG-IV): sequencing the most valuable type-strain genomes for metagenomic binning, comparative biology and taxonomic classification.</title>
        <authorList>
            <person name="Goeker M."/>
        </authorList>
    </citation>
    <scope>NUCLEOTIDE SEQUENCE [LARGE SCALE GENOMIC DNA]</scope>
    <source>
        <strain evidence="1 2">DSM 28579</strain>
    </source>
</reference>
<dbReference type="AlphaFoldDB" id="A0A7L4UNJ6"/>
<keyword evidence="2" id="KW-1185">Reference proteome</keyword>